<feature type="transmembrane region" description="Helical" evidence="1">
    <location>
        <begin position="107"/>
        <end position="128"/>
    </location>
</feature>
<keyword evidence="3" id="KW-1185">Reference proteome</keyword>
<proteinExistence type="predicted"/>
<dbReference type="PROSITE" id="PS51257">
    <property type="entry name" value="PROKAR_LIPOPROTEIN"/>
    <property type="match status" value="1"/>
</dbReference>
<name>A0ABY8VT04_9CORY</name>
<protein>
    <submittedName>
        <fullName evidence="2">DUF3592 domain-containing protein</fullName>
    </submittedName>
</protein>
<accession>A0ABY8VT04</accession>
<keyword evidence="1" id="KW-0812">Transmembrane</keyword>
<evidence type="ECO:0000256" key="1">
    <source>
        <dbReference type="SAM" id="Phobius"/>
    </source>
</evidence>
<dbReference type="Proteomes" id="UP001238805">
    <property type="component" value="Chromosome"/>
</dbReference>
<dbReference type="EMBL" id="CP126970">
    <property type="protein sequence ID" value="WIM71269.1"/>
    <property type="molecule type" value="Genomic_DNA"/>
</dbReference>
<keyword evidence="1" id="KW-1133">Transmembrane helix</keyword>
<dbReference type="RefSeq" id="WP_284875841.1">
    <property type="nucleotide sequence ID" value="NZ_CP126970.1"/>
</dbReference>
<gene>
    <name evidence="2" type="ORF">QP029_05670</name>
</gene>
<evidence type="ECO:0000313" key="2">
    <source>
        <dbReference type="EMBL" id="WIM71269.1"/>
    </source>
</evidence>
<evidence type="ECO:0000313" key="3">
    <source>
        <dbReference type="Proteomes" id="UP001238805"/>
    </source>
</evidence>
<reference evidence="2 3" key="1">
    <citation type="submission" date="2023-05" db="EMBL/GenBank/DDBJ databases">
        <title>Corynebacterium suedekumii sp. nov. and Corynebacterium breve sp. nov. isolated from raw cow's milk.</title>
        <authorList>
            <person name="Baer M.K."/>
            <person name="Mehl L."/>
            <person name="Hellmuth R."/>
            <person name="Marke G."/>
            <person name="Lipski A."/>
        </authorList>
    </citation>
    <scope>NUCLEOTIDE SEQUENCE [LARGE SCALE GENOMIC DNA]</scope>
    <source>
        <strain evidence="2 3">LM112</strain>
    </source>
</reference>
<sequence length="144" mass="15954">MLRRRLHQVVMALFIGGIFGCLAMVGGAVINDRTIESDRGRSLATVTDTGWLRTTVDYRDEEGIYHSPQTGLLYPTGLGEGQQVWVNYARSEPELVKVEGREWTLSLLPALSMAAVVAVVAGLLWWLVSRVTRRTASSPEVRPE</sequence>
<keyword evidence="1" id="KW-0472">Membrane</keyword>
<organism evidence="2 3">
    <name type="scientific">Corynebacterium suedekumii</name>
    <dbReference type="NCBI Taxonomy" id="3049801"/>
    <lineage>
        <taxon>Bacteria</taxon>
        <taxon>Bacillati</taxon>
        <taxon>Actinomycetota</taxon>
        <taxon>Actinomycetes</taxon>
        <taxon>Mycobacteriales</taxon>
        <taxon>Corynebacteriaceae</taxon>
        <taxon>Corynebacterium</taxon>
    </lineage>
</organism>
<feature type="transmembrane region" description="Helical" evidence="1">
    <location>
        <begin position="9"/>
        <end position="30"/>
    </location>
</feature>